<dbReference type="AlphaFoldDB" id="A0A5C3LVR9"/>
<proteinExistence type="predicted"/>
<feature type="transmembrane region" description="Helical" evidence="2">
    <location>
        <begin position="204"/>
        <end position="229"/>
    </location>
</feature>
<keyword evidence="2" id="KW-1133">Transmembrane helix</keyword>
<dbReference type="PANTHER" id="PTHR38848:SF3">
    <property type="entry name" value="G-PROTEIN COUPLED RECEPTORS FAMILY 3 PROFILE DOMAIN-CONTAINING PROTEIN"/>
    <property type="match status" value="1"/>
</dbReference>
<keyword evidence="2" id="KW-0812">Transmembrane</keyword>
<evidence type="ECO:0000313" key="4">
    <source>
        <dbReference type="Proteomes" id="UP000308652"/>
    </source>
</evidence>
<keyword evidence="4" id="KW-1185">Reference proteome</keyword>
<feature type="transmembrane region" description="Helical" evidence="2">
    <location>
        <begin position="12"/>
        <end position="32"/>
    </location>
</feature>
<accession>A0A5C3LVR9</accession>
<feature type="region of interest" description="Disordered" evidence="1">
    <location>
        <begin position="366"/>
        <end position="397"/>
    </location>
</feature>
<evidence type="ECO:0000313" key="3">
    <source>
        <dbReference type="EMBL" id="TFK36647.1"/>
    </source>
</evidence>
<dbReference type="Proteomes" id="UP000308652">
    <property type="component" value="Unassembled WGS sequence"/>
</dbReference>
<name>A0A5C3LVR9_9AGAR</name>
<dbReference type="PANTHER" id="PTHR38848">
    <property type="entry name" value="G-PROTEIN COUPLED RECEPTORS FAMILY 3 PROFILE DOMAIN-CONTAINING PROTEIN"/>
    <property type="match status" value="1"/>
</dbReference>
<protein>
    <recommendedName>
        <fullName evidence="5">Transmembrane protein</fullName>
    </recommendedName>
</protein>
<organism evidence="3 4">
    <name type="scientific">Crucibulum laeve</name>
    <dbReference type="NCBI Taxonomy" id="68775"/>
    <lineage>
        <taxon>Eukaryota</taxon>
        <taxon>Fungi</taxon>
        <taxon>Dikarya</taxon>
        <taxon>Basidiomycota</taxon>
        <taxon>Agaricomycotina</taxon>
        <taxon>Agaricomycetes</taxon>
        <taxon>Agaricomycetidae</taxon>
        <taxon>Agaricales</taxon>
        <taxon>Agaricineae</taxon>
        <taxon>Nidulariaceae</taxon>
        <taxon>Crucibulum</taxon>
    </lineage>
</organism>
<feature type="transmembrane region" description="Helical" evidence="2">
    <location>
        <begin position="172"/>
        <end position="192"/>
    </location>
</feature>
<feature type="transmembrane region" description="Helical" evidence="2">
    <location>
        <begin position="53"/>
        <end position="75"/>
    </location>
</feature>
<feature type="region of interest" description="Disordered" evidence="1">
    <location>
        <begin position="261"/>
        <end position="313"/>
    </location>
</feature>
<sequence>MANAMLFPSTGLQVLCALIHFIGLSVIAHCISRRVQHERLTYHGLKTMPWPRLSMILMFCDSWLFLFSSGILVLGVGLELNKSVCTAAIYLCVIFYATSKFLVYAFLTEKVHVVWSPTVGTRRFESPVYLTCLVTVALYCIVITLMMGGPIHEINADGACVIGMRRLASIPLLVYDLYVNVFLTFMFLWPLVRSKLLSSGVRRLAVRTFVAALVALTTSTVNMAVLIVLKGRELGWVFIGACGADVIVNAVAIFWVSGGGHHKHHPDITSSGLPERGRRNTFRPNRTVDSQQVTDPEMNSKTSFASPNDEENFPYSATASFPIYRDLDSIHEGNSRSWFSRLFRTEKSPPLDLRIAVTTEYELQQPLPQAIHLHPRPESKSESECDPAPNFPSPPPQ</sequence>
<evidence type="ECO:0000256" key="2">
    <source>
        <dbReference type="SAM" id="Phobius"/>
    </source>
</evidence>
<feature type="transmembrane region" description="Helical" evidence="2">
    <location>
        <begin position="235"/>
        <end position="256"/>
    </location>
</feature>
<gene>
    <name evidence="3" type="ORF">BDQ12DRAFT_686276</name>
</gene>
<dbReference type="EMBL" id="ML213612">
    <property type="protein sequence ID" value="TFK36647.1"/>
    <property type="molecule type" value="Genomic_DNA"/>
</dbReference>
<feature type="transmembrane region" description="Helical" evidence="2">
    <location>
        <begin position="128"/>
        <end position="152"/>
    </location>
</feature>
<reference evidence="3 4" key="1">
    <citation type="journal article" date="2019" name="Nat. Ecol. Evol.">
        <title>Megaphylogeny resolves global patterns of mushroom evolution.</title>
        <authorList>
            <person name="Varga T."/>
            <person name="Krizsan K."/>
            <person name="Foldi C."/>
            <person name="Dima B."/>
            <person name="Sanchez-Garcia M."/>
            <person name="Sanchez-Ramirez S."/>
            <person name="Szollosi G.J."/>
            <person name="Szarkandi J.G."/>
            <person name="Papp V."/>
            <person name="Albert L."/>
            <person name="Andreopoulos W."/>
            <person name="Angelini C."/>
            <person name="Antonin V."/>
            <person name="Barry K.W."/>
            <person name="Bougher N.L."/>
            <person name="Buchanan P."/>
            <person name="Buyck B."/>
            <person name="Bense V."/>
            <person name="Catcheside P."/>
            <person name="Chovatia M."/>
            <person name="Cooper J."/>
            <person name="Damon W."/>
            <person name="Desjardin D."/>
            <person name="Finy P."/>
            <person name="Geml J."/>
            <person name="Haridas S."/>
            <person name="Hughes K."/>
            <person name="Justo A."/>
            <person name="Karasinski D."/>
            <person name="Kautmanova I."/>
            <person name="Kiss B."/>
            <person name="Kocsube S."/>
            <person name="Kotiranta H."/>
            <person name="LaButti K.M."/>
            <person name="Lechner B.E."/>
            <person name="Liimatainen K."/>
            <person name="Lipzen A."/>
            <person name="Lukacs Z."/>
            <person name="Mihaltcheva S."/>
            <person name="Morgado L.N."/>
            <person name="Niskanen T."/>
            <person name="Noordeloos M.E."/>
            <person name="Ohm R.A."/>
            <person name="Ortiz-Santana B."/>
            <person name="Ovrebo C."/>
            <person name="Racz N."/>
            <person name="Riley R."/>
            <person name="Savchenko A."/>
            <person name="Shiryaev A."/>
            <person name="Soop K."/>
            <person name="Spirin V."/>
            <person name="Szebenyi C."/>
            <person name="Tomsovsky M."/>
            <person name="Tulloss R.E."/>
            <person name="Uehling J."/>
            <person name="Grigoriev I.V."/>
            <person name="Vagvolgyi C."/>
            <person name="Papp T."/>
            <person name="Martin F.M."/>
            <person name="Miettinen O."/>
            <person name="Hibbett D.S."/>
            <person name="Nagy L.G."/>
        </authorList>
    </citation>
    <scope>NUCLEOTIDE SEQUENCE [LARGE SCALE GENOMIC DNA]</scope>
    <source>
        <strain evidence="3 4">CBS 166.37</strain>
    </source>
</reference>
<feature type="transmembrane region" description="Helical" evidence="2">
    <location>
        <begin position="87"/>
        <end position="107"/>
    </location>
</feature>
<keyword evidence="2" id="KW-0472">Membrane</keyword>
<dbReference type="OrthoDB" id="3210850at2759"/>
<evidence type="ECO:0000256" key="1">
    <source>
        <dbReference type="SAM" id="MobiDB-lite"/>
    </source>
</evidence>
<feature type="compositionally biased region" description="Polar residues" evidence="1">
    <location>
        <begin position="282"/>
        <end position="306"/>
    </location>
</feature>
<evidence type="ECO:0008006" key="5">
    <source>
        <dbReference type="Google" id="ProtNLM"/>
    </source>
</evidence>